<evidence type="ECO:0000256" key="1">
    <source>
        <dbReference type="ARBA" id="ARBA00000085"/>
    </source>
</evidence>
<gene>
    <name evidence="13" type="ORF">CAL29_25635</name>
</gene>
<comment type="catalytic activity">
    <reaction evidence="1">
        <text>ATP + protein L-histidine = ADP + protein N-phospho-L-histidine.</text>
        <dbReference type="EC" id="2.7.13.3"/>
    </reaction>
</comment>
<dbReference type="SMART" id="SM00387">
    <property type="entry name" value="HATPase_c"/>
    <property type="match status" value="2"/>
</dbReference>
<dbReference type="Pfam" id="PF00512">
    <property type="entry name" value="HisKA"/>
    <property type="match status" value="1"/>
</dbReference>
<feature type="modified residue" description="4-aspartylphosphate" evidence="9">
    <location>
        <position position="495"/>
    </location>
</feature>
<evidence type="ECO:0000259" key="11">
    <source>
        <dbReference type="PROSITE" id="PS50109"/>
    </source>
</evidence>
<dbReference type="GO" id="GO:0000155">
    <property type="term" value="F:phosphorelay sensor kinase activity"/>
    <property type="evidence" value="ECO:0007669"/>
    <property type="project" value="InterPro"/>
</dbReference>
<dbReference type="PROSITE" id="PS50110">
    <property type="entry name" value="RESPONSE_REGULATORY"/>
    <property type="match status" value="1"/>
</dbReference>
<organism evidence="13 14">
    <name type="scientific">Bordetella genomosp. 10</name>
    <dbReference type="NCBI Taxonomy" id="1416804"/>
    <lineage>
        <taxon>Bacteria</taxon>
        <taxon>Pseudomonadati</taxon>
        <taxon>Pseudomonadota</taxon>
        <taxon>Betaproteobacteria</taxon>
        <taxon>Burkholderiales</taxon>
        <taxon>Alcaligenaceae</taxon>
        <taxon>Bordetella</taxon>
    </lineage>
</organism>
<dbReference type="SUPFAM" id="SSF55874">
    <property type="entry name" value="ATPase domain of HSP90 chaperone/DNA topoisomerase II/histidine kinase"/>
    <property type="match status" value="2"/>
</dbReference>
<feature type="domain" description="Response regulatory" evidence="12">
    <location>
        <begin position="446"/>
        <end position="561"/>
    </location>
</feature>
<dbReference type="Gene3D" id="1.10.287.130">
    <property type="match status" value="1"/>
</dbReference>
<dbReference type="SMART" id="SM00448">
    <property type="entry name" value="REC"/>
    <property type="match status" value="1"/>
</dbReference>
<dbReference type="InterPro" id="IPR004358">
    <property type="entry name" value="Sig_transdc_His_kin-like_C"/>
</dbReference>
<keyword evidence="4 9" id="KW-0597">Phosphoprotein</keyword>
<keyword evidence="7" id="KW-0902">Two-component regulatory system</keyword>
<keyword evidence="10" id="KW-0175">Coiled coil</keyword>
<evidence type="ECO:0000256" key="2">
    <source>
        <dbReference type="ARBA" id="ARBA00004429"/>
    </source>
</evidence>
<dbReference type="Pfam" id="PF00072">
    <property type="entry name" value="Response_reg"/>
    <property type="match status" value="1"/>
</dbReference>
<evidence type="ECO:0000313" key="13">
    <source>
        <dbReference type="EMBL" id="OZI31304.1"/>
    </source>
</evidence>
<dbReference type="OrthoDB" id="8552871at2"/>
<dbReference type="PROSITE" id="PS50109">
    <property type="entry name" value="HIS_KIN"/>
    <property type="match status" value="1"/>
</dbReference>
<dbReference type="AlphaFoldDB" id="A0A261S1S5"/>
<protein>
    <recommendedName>
        <fullName evidence="3">histidine kinase</fullName>
        <ecNumber evidence="3">2.7.13.3</ecNumber>
    </recommendedName>
</protein>
<keyword evidence="6" id="KW-0418">Kinase</keyword>
<evidence type="ECO:0000256" key="7">
    <source>
        <dbReference type="ARBA" id="ARBA00023012"/>
    </source>
</evidence>
<dbReference type="InterPro" id="IPR005467">
    <property type="entry name" value="His_kinase_dom"/>
</dbReference>
<dbReference type="InterPro" id="IPR036890">
    <property type="entry name" value="HATPase_C_sf"/>
</dbReference>
<dbReference type="CDD" id="cd00082">
    <property type="entry name" value="HisKA"/>
    <property type="match status" value="1"/>
</dbReference>
<accession>A0A261S1S5</accession>
<evidence type="ECO:0000256" key="8">
    <source>
        <dbReference type="ARBA" id="ARBA00023136"/>
    </source>
</evidence>
<dbReference type="Gene3D" id="3.30.565.10">
    <property type="entry name" value="Histidine kinase-like ATPase, C-terminal domain"/>
    <property type="match status" value="2"/>
</dbReference>
<dbReference type="RefSeq" id="WP_094855715.1">
    <property type="nucleotide sequence ID" value="NZ_NEVM01000005.1"/>
</dbReference>
<evidence type="ECO:0000256" key="6">
    <source>
        <dbReference type="ARBA" id="ARBA00022777"/>
    </source>
</evidence>
<proteinExistence type="predicted"/>
<feature type="coiled-coil region" evidence="10">
    <location>
        <begin position="162"/>
        <end position="194"/>
    </location>
</feature>
<dbReference type="FunFam" id="1.10.287.130:FF:000001">
    <property type="entry name" value="Two-component sensor histidine kinase"/>
    <property type="match status" value="1"/>
</dbReference>
<dbReference type="InterPro" id="IPR036097">
    <property type="entry name" value="HisK_dim/P_sf"/>
</dbReference>
<dbReference type="InterPro" id="IPR011006">
    <property type="entry name" value="CheY-like_superfamily"/>
</dbReference>
<reference evidence="14" key="1">
    <citation type="submission" date="2017-05" db="EMBL/GenBank/DDBJ databases">
        <title>Complete and WGS of Bordetella genogroups.</title>
        <authorList>
            <person name="Spilker T."/>
            <person name="Lipuma J."/>
        </authorList>
    </citation>
    <scope>NUCLEOTIDE SEQUENCE [LARGE SCALE GENOMIC DNA]</scope>
    <source>
        <strain evidence="14">AU16122</strain>
    </source>
</reference>
<evidence type="ECO:0000256" key="4">
    <source>
        <dbReference type="ARBA" id="ARBA00022553"/>
    </source>
</evidence>
<dbReference type="SMART" id="SM00388">
    <property type="entry name" value="HisKA"/>
    <property type="match status" value="1"/>
</dbReference>
<dbReference type="EMBL" id="NEVM01000005">
    <property type="protein sequence ID" value="OZI31304.1"/>
    <property type="molecule type" value="Genomic_DNA"/>
</dbReference>
<evidence type="ECO:0000256" key="5">
    <source>
        <dbReference type="ARBA" id="ARBA00022679"/>
    </source>
</evidence>
<dbReference type="SUPFAM" id="SSF52172">
    <property type="entry name" value="CheY-like"/>
    <property type="match status" value="1"/>
</dbReference>
<dbReference type="Proteomes" id="UP000216020">
    <property type="component" value="Unassembled WGS sequence"/>
</dbReference>
<name>A0A261S1S5_9BORD</name>
<dbReference type="PANTHER" id="PTHR43547:SF2">
    <property type="entry name" value="HYBRID SIGNAL TRANSDUCTION HISTIDINE KINASE C"/>
    <property type="match status" value="1"/>
</dbReference>
<dbReference type="GO" id="GO:0005886">
    <property type="term" value="C:plasma membrane"/>
    <property type="evidence" value="ECO:0007669"/>
    <property type="project" value="UniProtKB-SubCell"/>
</dbReference>
<evidence type="ECO:0000313" key="14">
    <source>
        <dbReference type="Proteomes" id="UP000216020"/>
    </source>
</evidence>
<dbReference type="InterPro" id="IPR003594">
    <property type="entry name" value="HATPase_dom"/>
</dbReference>
<dbReference type="PANTHER" id="PTHR43547">
    <property type="entry name" value="TWO-COMPONENT HISTIDINE KINASE"/>
    <property type="match status" value="1"/>
</dbReference>
<dbReference type="SUPFAM" id="SSF47384">
    <property type="entry name" value="Homodimeric domain of signal transducing histidine kinase"/>
    <property type="match status" value="1"/>
</dbReference>
<comment type="caution">
    <text evidence="13">The sequence shown here is derived from an EMBL/GenBank/DDBJ whole genome shotgun (WGS) entry which is preliminary data.</text>
</comment>
<dbReference type="Pfam" id="PF02518">
    <property type="entry name" value="HATPase_c"/>
    <property type="match status" value="2"/>
</dbReference>
<keyword evidence="5" id="KW-0808">Transferase</keyword>
<dbReference type="FunFam" id="3.30.565.10:FF:000006">
    <property type="entry name" value="Sensor histidine kinase WalK"/>
    <property type="match status" value="1"/>
</dbReference>
<keyword evidence="8" id="KW-0472">Membrane</keyword>
<evidence type="ECO:0000256" key="9">
    <source>
        <dbReference type="PROSITE-ProRule" id="PRU00169"/>
    </source>
</evidence>
<dbReference type="PRINTS" id="PR00344">
    <property type="entry name" value="BCTRLSENSOR"/>
</dbReference>
<dbReference type="InterPro" id="IPR003661">
    <property type="entry name" value="HisK_dim/P_dom"/>
</dbReference>
<keyword evidence="14" id="KW-1185">Reference proteome</keyword>
<evidence type="ECO:0000256" key="3">
    <source>
        <dbReference type="ARBA" id="ARBA00012438"/>
    </source>
</evidence>
<comment type="subcellular location">
    <subcellularLocation>
        <location evidence="2">Cell inner membrane</location>
        <topology evidence="2">Multi-pass membrane protein</topology>
    </subcellularLocation>
</comment>
<dbReference type="Gene3D" id="3.40.50.2300">
    <property type="match status" value="1"/>
</dbReference>
<sequence>MIHRLLSARIENDQALVRVRDRTRQVGDVFGLDNLQRTRLVTAVSEIARNVVQHAGEGRIEFFFRDEDEHAPQALIVRIVDDGPGMDVAALPANGQRADGRTMLGIAGSRRLVDRFDIASEPGGGTRVTLEMQRGHARPVISRAALAPLVEQLARRKSQTPVEELEQQNREMLLMLEELRLRQAELEKADERKDEFLAMLAHELRNPLSAIGTALELLKRKRNASEADFQRLGDLVARQTAQLTRLVNDLLDVSRVTRGKIELARAPVLLTDLIDHALETTHGAITARHHVLEYTPPAEPIWISADPIRFRQILSNLLHNAARYTPEHGRIAVRVAREGARVALSVEDNGIGIDAAMLPHVFDLFAQADTSLGRQDTGLGIGLTLVKRLLQLHGGSVEVQSAGLGKGSRFTVYMPVLARDAATPPARPEPAQAAPQPPQHAAAGSRILLIDDNVDAVHTLRQLLEDAGHVVAEAHTGERGVAVAELFSPNVVVIDIGLPGIDGFQVAQEIRAQPATSASLLVALSGYTSDAMRQRGRAAGFDRYLTKPADIDALEDMIREY</sequence>
<dbReference type="EC" id="2.7.13.3" evidence="3"/>
<dbReference type="InterPro" id="IPR001789">
    <property type="entry name" value="Sig_transdc_resp-reg_receiver"/>
</dbReference>
<evidence type="ECO:0000256" key="10">
    <source>
        <dbReference type="SAM" id="Coils"/>
    </source>
</evidence>
<evidence type="ECO:0000259" key="12">
    <source>
        <dbReference type="PROSITE" id="PS50110"/>
    </source>
</evidence>
<feature type="domain" description="Histidine kinase" evidence="11">
    <location>
        <begin position="199"/>
        <end position="418"/>
    </location>
</feature>